<evidence type="ECO:0000313" key="1">
    <source>
        <dbReference type="EMBL" id="OMJ18238.1"/>
    </source>
</evidence>
<evidence type="ECO:0000313" key="2">
    <source>
        <dbReference type="EMBL" id="OMJ21020.1"/>
    </source>
</evidence>
<comment type="caution">
    <text evidence="1">The sequence shown here is derived from an EMBL/GenBank/DDBJ whole genome shotgun (WGS) entry which is preliminary data.</text>
</comment>
<proteinExistence type="predicted"/>
<keyword evidence="3" id="KW-1185">Reference proteome</keyword>
<gene>
    <name evidence="2" type="ORF">AYI70_g3726</name>
    <name evidence="1" type="ORF">AYI70_g5472</name>
</gene>
<dbReference type="STRING" id="133412.A0A1R1XUF7"/>
<dbReference type="EMBL" id="LSSN01001102">
    <property type="protein sequence ID" value="OMJ21020.1"/>
    <property type="molecule type" value="Genomic_DNA"/>
</dbReference>
<evidence type="ECO:0000313" key="3">
    <source>
        <dbReference type="Proteomes" id="UP000187283"/>
    </source>
</evidence>
<dbReference type="OrthoDB" id="2400069at2759"/>
<organism evidence="1 3">
    <name type="scientific">Smittium culicis</name>
    <dbReference type="NCBI Taxonomy" id="133412"/>
    <lineage>
        <taxon>Eukaryota</taxon>
        <taxon>Fungi</taxon>
        <taxon>Fungi incertae sedis</taxon>
        <taxon>Zoopagomycota</taxon>
        <taxon>Kickxellomycotina</taxon>
        <taxon>Harpellomycetes</taxon>
        <taxon>Harpellales</taxon>
        <taxon>Legeriomycetaceae</taxon>
        <taxon>Smittium</taxon>
    </lineage>
</organism>
<sequence>MLDHLEEEQGPITAHQIVNYLAELRVEKNLNVITIISYKSETMQLVHDKIGINEISLFKTFIKTLNQTSIQTVKQNKFDISPILDHFKTLSSFGSLSIKYLTSKTCCLIAVCRLMSSNNLHRIDEDRTEKYDDRVTFVIIAPKEKRNGRR</sequence>
<dbReference type="EMBL" id="LSSN01001809">
    <property type="protein sequence ID" value="OMJ18238.1"/>
    <property type="molecule type" value="Genomic_DNA"/>
</dbReference>
<protein>
    <submittedName>
        <fullName evidence="1">Uncharacterized protein</fullName>
    </submittedName>
</protein>
<name>A0A1R1XUF7_9FUNG</name>
<dbReference type="Proteomes" id="UP000187283">
    <property type="component" value="Unassembled WGS sequence"/>
</dbReference>
<accession>A0A1R1XUF7</accession>
<dbReference type="AlphaFoldDB" id="A0A1R1XUF7"/>
<reference evidence="1 3" key="1">
    <citation type="submission" date="2017-01" db="EMBL/GenBank/DDBJ databases">
        <authorList>
            <person name="Mah S.A."/>
            <person name="Swanson W.J."/>
            <person name="Moy G.W."/>
            <person name="Vacquier V.D."/>
        </authorList>
    </citation>
    <scope>NUCLEOTIDE SEQUENCE [LARGE SCALE GENOMIC DNA]</scope>
    <source>
        <strain evidence="1 3">GSMNP</strain>
    </source>
</reference>